<dbReference type="Gene3D" id="3.90.1720.10">
    <property type="entry name" value="endopeptidase domain like (from Nostoc punctiforme)"/>
    <property type="match status" value="1"/>
</dbReference>
<proteinExistence type="predicted"/>
<accession>A0A6J5S814</accession>
<evidence type="ECO:0000259" key="2">
    <source>
        <dbReference type="Pfam" id="PF05257"/>
    </source>
</evidence>
<evidence type="ECO:0000313" key="3">
    <source>
        <dbReference type="EMBL" id="CAB4205004.1"/>
    </source>
</evidence>
<dbReference type="InterPro" id="IPR038765">
    <property type="entry name" value="Papain-like_cys_pep_sf"/>
</dbReference>
<sequence length="165" mass="17715">MSAREEFVKIARAEIGTIEEGENLTKYGEFTGKNGLAWCGSFVMWCANAAKIKIPDVVYTPAGVARFQGAGSWSNAATAKPQAGDIVFFDFIEGGAPVEHVGIVVKDNLDGTIVTVEGNTSPDKKPTGSQANGGEVCMKVRAYKKDNRRKLPVFVVGFGRPKFPN</sequence>
<evidence type="ECO:0000256" key="1">
    <source>
        <dbReference type="ARBA" id="ARBA00022529"/>
    </source>
</evidence>
<dbReference type="Pfam" id="PF05257">
    <property type="entry name" value="CHAP"/>
    <property type="match status" value="1"/>
</dbReference>
<gene>
    <name evidence="3" type="ORF">UFOVP1406_13</name>
</gene>
<keyword evidence="1" id="KW-0929">Antimicrobial</keyword>
<protein>
    <submittedName>
        <fullName evidence="3">CHAP domain containing protein</fullName>
    </submittedName>
</protein>
<reference evidence="3" key="1">
    <citation type="submission" date="2020-05" db="EMBL/GenBank/DDBJ databases">
        <authorList>
            <person name="Chiriac C."/>
            <person name="Salcher M."/>
            <person name="Ghai R."/>
            <person name="Kavagutti S V."/>
        </authorList>
    </citation>
    <scope>NUCLEOTIDE SEQUENCE</scope>
</reference>
<name>A0A6J5S814_9CAUD</name>
<dbReference type="SUPFAM" id="SSF54001">
    <property type="entry name" value="Cysteine proteinases"/>
    <property type="match status" value="1"/>
</dbReference>
<dbReference type="EMBL" id="LR797354">
    <property type="protein sequence ID" value="CAB4205004.1"/>
    <property type="molecule type" value="Genomic_DNA"/>
</dbReference>
<feature type="domain" description="Peptidase C51" evidence="2">
    <location>
        <begin position="33"/>
        <end position="119"/>
    </location>
</feature>
<dbReference type="GO" id="GO:0001897">
    <property type="term" value="P:symbiont-mediated cytolysis of host cell"/>
    <property type="evidence" value="ECO:0007669"/>
    <property type="project" value="UniProtKB-ARBA"/>
</dbReference>
<dbReference type="InterPro" id="IPR007921">
    <property type="entry name" value="CHAP_dom"/>
</dbReference>
<organism evidence="3">
    <name type="scientific">uncultured Caudovirales phage</name>
    <dbReference type="NCBI Taxonomy" id="2100421"/>
    <lineage>
        <taxon>Viruses</taxon>
        <taxon>Duplodnaviria</taxon>
        <taxon>Heunggongvirae</taxon>
        <taxon>Uroviricota</taxon>
        <taxon>Caudoviricetes</taxon>
        <taxon>Peduoviridae</taxon>
        <taxon>Maltschvirus</taxon>
        <taxon>Maltschvirus maltsch</taxon>
    </lineage>
</organism>